<dbReference type="Pfam" id="PF13458">
    <property type="entry name" value="Peripla_BP_6"/>
    <property type="match status" value="1"/>
</dbReference>
<dbReference type="Gene3D" id="3.40.50.2300">
    <property type="match status" value="3"/>
</dbReference>
<protein>
    <submittedName>
        <fullName evidence="5">Putative ABC transporter substrate-binding protein</fullName>
    </submittedName>
</protein>
<reference evidence="5 6" key="1">
    <citation type="submission" date="2010-10" db="EMBL/GenBank/DDBJ databases">
        <title>Complete sequence of Frankia sp. EuI1c.</title>
        <authorList>
            <consortium name="US DOE Joint Genome Institute"/>
            <person name="Lucas S."/>
            <person name="Copeland A."/>
            <person name="Lapidus A."/>
            <person name="Cheng J.-F."/>
            <person name="Bruce D."/>
            <person name="Goodwin L."/>
            <person name="Pitluck S."/>
            <person name="Chertkov O."/>
            <person name="Detter J.C."/>
            <person name="Han C."/>
            <person name="Tapia R."/>
            <person name="Land M."/>
            <person name="Hauser L."/>
            <person name="Jeffries C."/>
            <person name="Kyrpides N."/>
            <person name="Ivanova N."/>
            <person name="Mikhailova N."/>
            <person name="Beauchemin N."/>
            <person name="Sen A."/>
            <person name="Sur S.A."/>
            <person name="Gtari M."/>
            <person name="Wall L."/>
            <person name="Tisa L."/>
            <person name="Woyke T."/>
        </authorList>
    </citation>
    <scope>NUCLEOTIDE SEQUENCE [LARGE SCALE GENOMIC DNA]</scope>
    <source>
        <strain evidence="6">DSM 45817 / CECT 9037 / EuI1c</strain>
    </source>
</reference>
<feature type="region of interest" description="Disordered" evidence="3">
    <location>
        <begin position="1"/>
        <end position="20"/>
    </location>
</feature>
<organism evidence="5 6">
    <name type="scientific">Pseudofrankia inefficax (strain DSM 45817 / CECT 9037 / DDB 130130 / EuI1c)</name>
    <name type="common">Frankia inefficax</name>
    <dbReference type="NCBI Taxonomy" id="298654"/>
    <lineage>
        <taxon>Bacteria</taxon>
        <taxon>Bacillati</taxon>
        <taxon>Actinomycetota</taxon>
        <taxon>Actinomycetes</taxon>
        <taxon>Frankiales</taxon>
        <taxon>Frankiaceae</taxon>
        <taxon>Pseudofrankia</taxon>
    </lineage>
</organism>
<dbReference type="eggNOG" id="COG0683">
    <property type="taxonomic scope" value="Bacteria"/>
</dbReference>
<sequence length="519" mass="55831">MHRSDRLMGKKRPNGTSAAGVTAAVADQPQMADGATPMTTSQASADAIPAATGPAGATAAEPETHRGFRFVDRRALLRLAGTAAAIAPATSLLAACSGSKGSSGVRPVRIGVVTPQSGSLSAFASTDLFVTDYMTTWFKDHGGIAVGNSTHPVEIFIRDSQSTFARAAKAATQLIYEDKVDIVLVDATSDTVNPVADQCEVAGVPCISTMAPWESWYFSRGGTIDLKNPFNWTFHFFAGLNDYYQAYSSMWGDRVATNRTVGALWPNSVDGQWFSHPKLPFRAGLDNNWKLVNPKQLDGKGSQQDYLYTPGTKDFKPLISAFQAGNVQIVTGILDETDFAQFERDAGSKSFEPKIITVSKAAMFDSDLRTIGAQVSNNLTTELFWSESSPNRSFVTNLPSKDLGQKYRAETGRQTSPQQLGASMALFDVAAQALSAINSIDDRKSIASALKSLTARTILGEVKFGAREGLPQNVATIPLNGAQWRWHQDSYTFELVQVNSSGNNALQNQGQLGPITYDA</sequence>
<dbReference type="InterPro" id="IPR028082">
    <property type="entry name" value="Peripla_BP_I"/>
</dbReference>
<proteinExistence type="inferred from homology"/>
<dbReference type="InterPro" id="IPR051010">
    <property type="entry name" value="BCAA_transport"/>
</dbReference>
<evidence type="ECO:0000256" key="2">
    <source>
        <dbReference type="ARBA" id="ARBA00022729"/>
    </source>
</evidence>
<dbReference type="CDD" id="cd06337">
    <property type="entry name" value="PBP1_ABC_ligand_binding-like"/>
    <property type="match status" value="1"/>
</dbReference>
<dbReference type="HOGENOM" id="CLU_037724_0_0_11"/>
<evidence type="ECO:0000313" key="5">
    <source>
        <dbReference type="EMBL" id="ADP84157.1"/>
    </source>
</evidence>
<dbReference type="AlphaFoldDB" id="E3J360"/>
<dbReference type="OrthoDB" id="6753945at2"/>
<feature type="domain" description="Leucine-binding protein" evidence="4">
    <location>
        <begin position="107"/>
        <end position="472"/>
    </location>
</feature>
<accession>E3J360</accession>
<evidence type="ECO:0000256" key="3">
    <source>
        <dbReference type="SAM" id="MobiDB-lite"/>
    </source>
</evidence>
<comment type="similarity">
    <text evidence="1">Belongs to the leucine-binding protein family.</text>
</comment>
<dbReference type="PANTHER" id="PTHR30483:SF6">
    <property type="entry name" value="PERIPLASMIC BINDING PROTEIN OF ABC TRANSPORTER FOR NATURAL AMINO ACIDS"/>
    <property type="match status" value="1"/>
</dbReference>
<evidence type="ECO:0000313" key="6">
    <source>
        <dbReference type="Proteomes" id="UP000002484"/>
    </source>
</evidence>
<evidence type="ECO:0000259" key="4">
    <source>
        <dbReference type="Pfam" id="PF13458"/>
    </source>
</evidence>
<dbReference type="PANTHER" id="PTHR30483">
    <property type="entry name" value="LEUCINE-SPECIFIC-BINDING PROTEIN"/>
    <property type="match status" value="1"/>
</dbReference>
<keyword evidence="2" id="KW-0732">Signal</keyword>
<name>E3J360_PSEI1</name>
<dbReference type="STRING" id="298654.FraEuI1c_6173"/>
<dbReference type="InterPro" id="IPR028081">
    <property type="entry name" value="Leu-bd"/>
</dbReference>
<dbReference type="InParanoid" id="E3J360"/>
<evidence type="ECO:0000256" key="1">
    <source>
        <dbReference type="ARBA" id="ARBA00010062"/>
    </source>
</evidence>
<dbReference type="KEGG" id="fri:FraEuI1c_6173"/>
<dbReference type="EMBL" id="CP002299">
    <property type="protein sequence ID" value="ADP84157.1"/>
    <property type="molecule type" value="Genomic_DNA"/>
</dbReference>
<keyword evidence="6" id="KW-1185">Reference proteome</keyword>
<dbReference type="Proteomes" id="UP000002484">
    <property type="component" value="Chromosome"/>
</dbReference>
<gene>
    <name evidence="5" type="ordered locus">FraEuI1c_6173</name>
</gene>
<dbReference type="SUPFAM" id="SSF53822">
    <property type="entry name" value="Periplasmic binding protein-like I"/>
    <property type="match status" value="1"/>
</dbReference>